<comment type="similarity">
    <text evidence="2">Belongs to the ZIP transporter (TC 2.A.5) family.</text>
</comment>
<feature type="transmembrane region" description="Helical" evidence="8">
    <location>
        <begin position="35"/>
        <end position="54"/>
    </location>
</feature>
<dbReference type="GO" id="GO:0005385">
    <property type="term" value="F:zinc ion transmembrane transporter activity"/>
    <property type="evidence" value="ECO:0007669"/>
    <property type="project" value="TreeGrafter"/>
</dbReference>
<evidence type="ECO:0000256" key="6">
    <source>
        <dbReference type="ARBA" id="ARBA00022989"/>
    </source>
</evidence>
<dbReference type="EMBL" id="FQXH01000014">
    <property type="protein sequence ID" value="SHH28451.1"/>
    <property type="molecule type" value="Genomic_DNA"/>
</dbReference>
<evidence type="ECO:0000313" key="9">
    <source>
        <dbReference type="EMBL" id="SHH28451.1"/>
    </source>
</evidence>
<evidence type="ECO:0000256" key="7">
    <source>
        <dbReference type="ARBA" id="ARBA00023136"/>
    </source>
</evidence>
<sequence>MNAFIVSLITGLCGGIGAIPIIFLKRINEIFEDTILGFAAGVMTFAGAYSLILPCIEDGYVFQAIIGILIGAFFMYILEKYMPDDKASGNFTLVLANIIHNIPEGFVIGAGYEAHGKGTGILLAIAIGMQNIPEGLIVSNILLKTLNSKIKAVLYTFLIGFGEPISAGIGILALEYIKYLIPFSMAFAGGSILYVVSNEMIPKSHCRGNEKKATFGFILGFIFMIFFKSIIKE</sequence>
<proteinExistence type="inferred from homology"/>
<name>A0A1M5RQP7_9FIRM</name>
<keyword evidence="5" id="KW-0862">Zinc</keyword>
<feature type="transmembrane region" description="Helical" evidence="8">
    <location>
        <begin position="6"/>
        <end position="23"/>
    </location>
</feature>
<gene>
    <name evidence="9" type="ORF">SAMN02744040_01462</name>
</gene>
<evidence type="ECO:0000256" key="1">
    <source>
        <dbReference type="ARBA" id="ARBA00004651"/>
    </source>
</evidence>
<keyword evidence="10" id="KW-1185">Reference proteome</keyword>
<evidence type="ECO:0000313" key="10">
    <source>
        <dbReference type="Proteomes" id="UP000242520"/>
    </source>
</evidence>
<keyword evidence="4 8" id="KW-0812">Transmembrane</keyword>
<dbReference type="GO" id="GO:0005886">
    <property type="term" value="C:plasma membrane"/>
    <property type="evidence" value="ECO:0007669"/>
    <property type="project" value="UniProtKB-SubCell"/>
</dbReference>
<dbReference type="STRING" id="1123350.SAMN02744040_01462"/>
<reference evidence="10" key="1">
    <citation type="submission" date="2016-11" db="EMBL/GenBank/DDBJ databases">
        <authorList>
            <person name="Varghese N."/>
            <person name="Submissions S."/>
        </authorList>
    </citation>
    <scope>NUCLEOTIDE SEQUENCE [LARGE SCALE GENOMIC DNA]</scope>
    <source>
        <strain evidence="10">DSM 15285</strain>
    </source>
</reference>
<dbReference type="InterPro" id="IPR003689">
    <property type="entry name" value="ZIP"/>
</dbReference>
<dbReference type="AlphaFoldDB" id="A0A1M5RQP7"/>
<keyword evidence="7 8" id="KW-0472">Membrane</keyword>
<evidence type="ECO:0000256" key="3">
    <source>
        <dbReference type="ARBA" id="ARBA00022475"/>
    </source>
</evidence>
<dbReference type="OrthoDB" id="9787346at2"/>
<comment type="subcellular location">
    <subcellularLocation>
        <location evidence="1">Cell membrane</location>
        <topology evidence="1">Multi-pass membrane protein</topology>
    </subcellularLocation>
</comment>
<organism evidence="9 10">
    <name type="scientific">Tepidibacter thalassicus DSM 15285</name>
    <dbReference type="NCBI Taxonomy" id="1123350"/>
    <lineage>
        <taxon>Bacteria</taxon>
        <taxon>Bacillati</taxon>
        <taxon>Bacillota</taxon>
        <taxon>Clostridia</taxon>
        <taxon>Peptostreptococcales</taxon>
        <taxon>Peptostreptococcaceae</taxon>
        <taxon>Tepidibacter</taxon>
    </lineage>
</organism>
<dbReference type="Proteomes" id="UP000242520">
    <property type="component" value="Unassembled WGS sequence"/>
</dbReference>
<dbReference type="PANTHER" id="PTHR11040">
    <property type="entry name" value="ZINC/IRON TRANSPORTER"/>
    <property type="match status" value="1"/>
</dbReference>
<feature type="transmembrane region" description="Helical" evidence="8">
    <location>
        <begin position="213"/>
        <end position="231"/>
    </location>
</feature>
<feature type="transmembrane region" description="Helical" evidence="8">
    <location>
        <begin position="179"/>
        <end position="201"/>
    </location>
</feature>
<dbReference type="RefSeq" id="WP_072725124.1">
    <property type="nucleotide sequence ID" value="NZ_FQXH01000014.1"/>
</dbReference>
<feature type="transmembrane region" description="Helical" evidence="8">
    <location>
        <begin position="152"/>
        <end position="173"/>
    </location>
</feature>
<dbReference type="PANTHER" id="PTHR11040:SF211">
    <property type="entry name" value="ZINC TRANSPORTER ZIP11"/>
    <property type="match status" value="1"/>
</dbReference>
<keyword evidence="3" id="KW-1003">Cell membrane</keyword>
<feature type="transmembrane region" description="Helical" evidence="8">
    <location>
        <begin position="60"/>
        <end position="78"/>
    </location>
</feature>
<evidence type="ECO:0000256" key="5">
    <source>
        <dbReference type="ARBA" id="ARBA00022833"/>
    </source>
</evidence>
<evidence type="ECO:0000256" key="4">
    <source>
        <dbReference type="ARBA" id="ARBA00022692"/>
    </source>
</evidence>
<dbReference type="Pfam" id="PF02535">
    <property type="entry name" value="Zip"/>
    <property type="match status" value="1"/>
</dbReference>
<keyword evidence="6 8" id="KW-1133">Transmembrane helix</keyword>
<accession>A0A1M5RQP7</accession>
<evidence type="ECO:0000256" key="2">
    <source>
        <dbReference type="ARBA" id="ARBA00006939"/>
    </source>
</evidence>
<evidence type="ECO:0000256" key="8">
    <source>
        <dbReference type="SAM" id="Phobius"/>
    </source>
</evidence>
<protein>
    <submittedName>
        <fullName evidence="9">Zinc transporter, ZIP family</fullName>
    </submittedName>
</protein>